<dbReference type="InterPro" id="IPR011013">
    <property type="entry name" value="Gal_mutarotase_sf_dom"/>
</dbReference>
<reference evidence="2" key="1">
    <citation type="journal article" date="2011" name="MBio">
        <title>Novel metabolic attributes of the genus Cyanothece, comprising a group of unicellular nitrogen-fixing Cyanobacteria.</title>
        <authorList>
            <person name="Bandyopadhyay A."/>
            <person name="Elvitigala T."/>
            <person name="Welsh E."/>
            <person name="Stockel J."/>
            <person name="Liberton M."/>
            <person name="Min H."/>
            <person name="Sherman L.A."/>
            <person name="Pakrasi H.B."/>
        </authorList>
    </citation>
    <scope>NUCLEOTIDE SEQUENCE [LARGE SCALE GENOMIC DNA]</scope>
    <source>
        <strain evidence="2">PCC 8801</strain>
    </source>
</reference>
<organism evidence="1 2">
    <name type="scientific">Rippkaea orientalis (strain PCC 8801 / RF-1)</name>
    <name type="common">Cyanothece sp. (strain PCC 8801)</name>
    <dbReference type="NCBI Taxonomy" id="41431"/>
    <lineage>
        <taxon>Bacteria</taxon>
        <taxon>Bacillati</taxon>
        <taxon>Cyanobacteriota</taxon>
        <taxon>Cyanophyceae</taxon>
        <taxon>Oscillatoriophycideae</taxon>
        <taxon>Chroococcales</taxon>
        <taxon>Aphanothecaceae</taxon>
        <taxon>Rippkaea</taxon>
        <taxon>Rippkaea orientalis</taxon>
    </lineage>
</organism>
<dbReference type="InterPro" id="IPR008183">
    <property type="entry name" value="Aldose_1/G6P_1-epimerase"/>
</dbReference>
<dbReference type="Pfam" id="PF01263">
    <property type="entry name" value="Aldose_epim"/>
    <property type="match status" value="1"/>
</dbReference>
<dbReference type="OrthoDB" id="9795355at2"/>
<dbReference type="CDD" id="cd09025">
    <property type="entry name" value="Aldose_epim_Slr1438"/>
    <property type="match status" value="1"/>
</dbReference>
<dbReference type="RefSeq" id="WP_012596921.1">
    <property type="nucleotide sequence ID" value="NC_011726.1"/>
</dbReference>
<dbReference type="GO" id="GO:0005975">
    <property type="term" value="P:carbohydrate metabolic process"/>
    <property type="evidence" value="ECO:0007669"/>
    <property type="project" value="InterPro"/>
</dbReference>
<dbReference type="GO" id="GO:0030246">
    <property type="term" value="F:carbohydrate binding"/>
    <property type="evidence" value="ECO:0007669"/>
    <property type="project" value="InterPro"/>
</dbReference>
<dbReference type="HOGENOM" id="CLU_057834_0_0_3"/>
<dbReference type="KEGG" id="cyp:PCC8801_3707"/>
<dbReference type="eggNOG" id="COG2017">
    <property type="taxonomic scope" value="Bacteria"/>
</dbReference>
<accession>B7K2W2</accession>
<sequence length="290" mass="33191">MTFSVALKQEQYLTYLLSDSKAISTVEVVPERGGIITRWKIQGQDIFYLDEERFIHPDLTVRGGVPILFPICGNLPDDTYSYLGKSYELKQHGFARNLPWEVTKQAADDSASLTVTLRSNDKTFQGYPFDFQLDFTYELKGNSLIIRQKYSNHSDQTMPFSFGFHPYFLVLDKSKIALDIPGSEYQDQATKKMIPYQGSFDFTQDEIDAGFKTLTRSSATMTDNSRNLKLTLTWSDIYSTFVFWTVKGKEFVCLEPWTAPRNSLNTGEKLTQLPPKETCEAVFEMKVEAI</sequence>
<dbReference type="Proteomes" id="UP000008204">
    <property type="component" value="Chromosome"/>
</dbReference>
<gene>
    <name evidence="1" type="ordered locus">PCC8801_3707</name>
</gene>
<protein>
    <submittedName>
        <fullName evidence="1">Aldose 1-epimerase</fullName>
    </submittedName>
</protein>
<dbReference type="AlphaFoldDB" id="B7K2W2"/>
<dbReference type="SUPFAM" id="SSF74650">
    <property type="entry name" value="Galactose mutarotase-like"/>
    <property type="match status" value="1"/>
</dbReference>
<evidence type="ECO:0000313" key="1">
    <source>
        <dbReference type="EMBL" id="ACK67663.1"/>
    </source>
</evidence>
<keyword evidence="2" id="KW-1185">Reference proteome</keyword>
<dbReference type="EMBL" id="CP001287">
    <property type="protein sequence ID" value="ACK67663.1"/>
    <property type="molecule type" value="Genomic_DNA"/>
</dbReference>
<dbReference type="PANTHER" id="PTHR11122">
    <property type="entry name" value="APOSPORY-ASSOCIATED PROTEIN C-RELATED"/>
    <property type="match status" value="1"/>
</dbReference>
<dbReference type="GO" id="GO:0016853">
    <property type="term" value="F:isomerase activity"/>
    <property type="evidence" value="ECO:0007669"/>
    <property type="project" value="InterPro"/>
</dbReference>
<proteinExistence type="predicted"/>
<dbReference type="InterPro" id="IPR014718">
    <property type="entry name" value="GH-type_carb-bd"/>
</dbReference>
<dbReference type="PANTHER" id="PTHR11122:SF13">
    <property type="entry name" value="GLUCOSE-6-PHOSPHATE 1-EPIMERASE"/>
    <property type="match status" value="1"/>
</dbReference>
<dbReference type="STRING" id="41431.PCC8801_3707"/>
<dbReference type="Gene3D" id="2.70.98.10">
    <property type="match status" value="1"/>
</dbReference>
<evidence type="ECO:0000313" key="2">
    <source>
        <dbReference type="Proteomes" id="UP000008204"/>
    </source>
</evidence>
<name>B7K2W2_RIPO1</name>